<organism evidence="3 4">
    <name type="scientific">Alteromonas stellipolaris</name>
    <dbReference type="NCBI Taxonomy" id="233316"/>
    <lineage>
        <taxon>Bacteria</taxon>
        <taxon>Pseudomonadati</taxon>
        <taxon>Pseudomonadota</taxon>
        <taxon>Gammaproteobacteria</taxon>
        <taxon>Alteromonadales</taxon>
        <taxon>Alteromonadaceae</taxon>
        <taxon>Alteromonas/Salinimonas group</taxon>
        <taxon>Alteromonas</taxon>
    </lineage>
</organism>
<accession>A0AAW7YX27</accession>
<keyword evidence="1" id="KW-0472">Membrane</keyword>
<dbReference type="EMBL" id="JAUOQI010000001">
    <property type="protein sequence ID" value="MDO6575838.1"/>
    <property type="molecule type" value="Genomic_DNA"/>
</dbReference>
<feature type="transmembrane region" description="Helical" evidence="1">
    <location>
        <begin position="31"/>
        <end position="51"/>
    </location>
</feature>
<dbReference type="Pfam" id="PF09335">
    <property type="entry name" value="VTT_dom"/>
    <property type="match status" value="1"/>
</dbReference>
<dbReference type="RefSeq" id="WP_061997383.1">
    <property type="nucleotide sequence ID" value="NZ_CP015345.1"/>
</dbReference>
<evidence type="ECO:0000256" key="1">
    <source>
        <dbReference type="SAM" id="Phobius"/>
    </source>
</evidence>
<evidence type="ECO:0000259" key="2">
    <source>
        <dbReference type="Pfam" id="PF09335"/>
    </source>
</evidence>
<sequence>MFVSAFLAATILPLSSELVLTTLALSGSSALVLLVVASLGNILGSIVNYVLGFRYGQLVATKLLRVSHSTFMRAEVMYRKWGKWSLLLAWVPVIGDPLTLLAGTLRTRFWFFVLIIGISKTARYAALLFFITR</sequence>
<feature type="transmembrane region" description="Helical" evidence="1">
    <location>
        <begin position="81"/>
        <end position="103"/>
    </location>
</feature>
<dbReference type="InterPro" id="IPR051311">
    <property type="entry name" value="DedA_domain"/>
</dbReference>
<keyword evidence="1" id="KW-1133">Transmembrane helix</keyword>
<protein>
    <submittedName>
        <fullName evidence="3">YqaA family protein</fullName>
    </submittedName>
</protein>
<dbReference type="Proteomes" id="UP001170717">
    <property type="component" value="Unassembled WGS sequence"/>
</dbReference>
<reference evidence="3" key="1">
    <citation type="submission" date="2023-07" db="EMBL/GenBank/DDBJ databases">
        <title>Genome content predicts the carbon catabolic preferences of heterotrophic bacteria.</title>
        <authorList>
            <person name="Gralka M."/>
        </authorList>
    </citation>
    <scope>NUCLEOTIDE SEQUENCE</scope>
    <source>
        <strain evidence="3">F2M12</strain>
    </source>
</reference>
<dbReference type="GO" id="GO:0005886">
    <property type="term" value="C:plasma membrane"/>
    <property type="evidence" value="ECO:0007669"/>
    <property type="project" value="UniProtKB-ARBA"/>
</dbReference>
<feature type="domain" description="VTT" evidence="2">
    <location>
        <begin position="21"/>
        <end position="131"/>
    </location>
</feature>
<proteinExistence type="predicted"/>
<gene>
    <name evidence="3" type="ORF">Q4527_00445</name>
</gene>
<dbReference type="InterPro" id="IPR032816">
    <property type="entry name" value="VTT_dom"/>
</dbReference>
<dbReference type="PANTHER" id="PTHR42709:SF4">
    <property type="entry name" value="INNER MEMBRANE PROTEIN YQAA"/>
    <property type="match status" value="1"/>
</dbReference>
<name>A0AAW7YX27_9ALTE</name>
<feature type="transmembrane region" description="Helical" evidence="1">
    <location>
        <begin position="109"/>
        <end position="131"/>
    </location>
</feature>
<keyword evidence="1" id="KW-0812">Transmembrane</keyword>
<dbReference type="PANTHER" id="PTHR42709">
    <property type="entry name" value="ALKALINE PHOSPHATASE LIKE PROTEIN"/>
    <property type="match status" value="1"/>
</dbReference>
<evidence type="ECO:0000313" key="3">
    <source>
        <dbReference type="EMBL" id="MDO6575838.1"/>
    </source>
</evidence>
<evidence type="ECO:0000313" key="4">
    <source>
        <dbReference type="Proteomes" id="UP001170717"/>
    </source>
</evidence>
<dbReference type="AlphaFoldDB" id="A0AAW7YX27"/>
<comment type="caution">
    <text evidence="3">The sequence shown here is derived from an EMBL/GenBank/DDBJ whole genome shotgun (WGS) entry which is preliminary data.</text>
</comment>